<reference evidence="1 2" key="1">
    <citation type="submission" date="2024-04" db="EMBL/GenBank/DDBJ databases">
        <authorList>
            <person name="Fracassetti M."/>
        </authorList>
    </citation>
    <scope>NUCLEOTIDE SEQUENCE [LARGE SCALE GENOMIC DNA]</scope>
</reference>
<organism evidence="1 2">
    <name type="scientific">Linum trigynum</name>
    <dbReference type="NCBI Taxonomy" id="586398"/>
    <lineage>
        <taxon>Eukaryota</taxon>
        <taxon>Viridiplantae</taxon>
        <taxon>Streptophyta</taxon>
        <taxon>Embryophyta</taxon>
        <taxon>Tracheophyta</taxon>
        <taxon>Spermatophyta</taxon>
        <taxon>Magnoliopsida</taxon>
        <taxon>eudicotyledons</taxon>
        <taxon>Gunneridae</taxon>
        <taxon>Pentapetalae</taxon>
        <taxon>rosids</taxon>
        <taxon>fabids</taxon>
        <taxon>Malpighiales</taxon>
        <taxon>Linaceae</taxon>
        <taxon>Linum</taxon>
    </lineage>
</organism>
<gene>
    <name evidence="1" type="ORF">LTRI10_LOCUS21331</name>
</gene>
<name>A0AAV2E1Z9_9ROSI</name>
<sequence>MIAEIVAVEMANIAIDNAPMYIAARQAKKRAKKPPAAANDMRREMTMALMVAARKNSMKTSIPVMARRAIVPTCYSSRT</sequence>
<keyword evidence="2" id="KW-1185">Reference proteome</keyword>
<dbReference type="EMBL" id="OZ034817">
    <property type="protein sequence ID" value="CAL1379839.1"/>
    <property type="molecule type" value="Genomic_DNA"/>
</dbReference>
<dbReference type="Proteomes" id="UP001497516">
    <property type="component" value="Chromosome 4"/>
</dbReference>
<proteinExistence type="predicted"/>
<dbReference type="AlphaFoldDB" id="A0AAV2E1Z9"/>
<evidence type="ECO:0000313" key="1">
    <source>
        <dbReference type="EMBL" id="CAL1379839.1"/>
    </source>
</evidence>
<evidence type="ECO:0000313" key="2">
    <source>
        <dbReference type="Proteomes" id="UP001497516"/>
    </source>
</evidence>
<protein>
    <submittedName>
        <fullName evidence="1">Uncharacterized protein</fullName>
    </submittedName>
</protein>
<accession>A0AAV2E1Z9</accession>